<dbReference type="EMBL" id="UINC01153771">
    <property type="protein sequence ID" value="SVD48674.1"/>
    <property type="molecule type" value="Genomic_DNA"/>
</dbReference>
<protein>
    <recommendedName>
        <fullName evidence="3">Rod shape-determining protein MreD</fullName>
    </recommendedName>
</protein>
<evidence type="ECO:0000256" key="1">
    <source>
        <dbReference type="SAM" id="Phobius"/>
    </source>
</evidence>
<reference evidence="2" key="1">
    <citation type="submission" date="2018-05" db="EMBL/GenBank/DDBJ databases">
        <authorList>
            <person name="Lanie J.A."/>
            <person name="Ng W.-L."/>
            <person name="Kazmierczak K.M."/>
            <person name="Andrzejewski T.M."/>
            <person name="Davidsen T.M."/>
            <person name="Wayne K.J."/>
            <person name="Tettelin H."/>
            <person name="Glass J.I."/>
            <person name="Rusch D."/>
            <person name="Podicherti R."/>
            <person name="Tsui H.-C.T."/>
            <person name="Winkler M.E."/>
        </authorList>
    </citation>
    <scope>NUCLEOTIDE SEQUENCE</scope>
</reference>
<keyword evidence="1" id="KW-1133">Transmembrane helix</keyword>
<keyword evidence="1" id="KW-0472">Membrane</keyword>
<proteinExistence type="predicted"/>
<feature type="non-terminal residue" evidence="2">
    <location>
        <position position="1"/>
    </location>
</feature>
<feature type="transmembrane region" description="Helical" evidence="1">
    <location>
        <begin position="93"/>
        <end position="112"/>
    </location>
</feature>
<accession>A0A382VQG9</accession>
<gene>
    <name evidence="2" type="ORF">METZ01_LOCUS401528</name>
</gene>
<feature type="transmembrane region" description="Helical" evidence="1">
    <location>
        <begin position="60"/>
        <end position="81"/>
    </location>
</feature>
<organism evidence="2">
    <name type="scientific">marine metagenome</name>
    <dbReference type="NCBI Taxonomy" id="408172"/>
    <lineage>
        <taxon>unclassified sequences</taxon>
        <taxon>metagenomes</taxon>
        <taxon>ecological metagenomes</taxon>
    </lineage>
</organism>
<evidence type="ECO:0008006" key="3">
    <source>
        <dbReference type="Google" id="ProtNLM"/>
    </source>
</evidence>
<feature type="transmembrane region" description="Helical" evidence="1">
    <location>
        <begin position="30"/>
        <end position="48"/>
    </location>
</feature>
<name>A0A382VQG9_9ZZZZ</name>
<sequence>CVGLTLGAGHVSTSAMLIGLWLDSLSENPLGLSILPLFIASWAVFTFRELILRDELVAQFYLGTAAGAMVPVLQVWLLWFVGAAPLFGWEMSVWWLINALLCGVAVPMFARLTKLLDRWFSHPLHDPNRWPNENRQIVRGKH</sequence>
<keyword evidence="1" id="KW-0812">Transmembrane</keyword>
<dbReference type="AlphaFoldDB" id="A0A382VQG9"/>
<evidence type="ECO:0000313" key="2">
    <source>
        <dbReference type="EMBL" id="SVD48674.1"/>
    </source>
</evidence>